<dbReference type="EMBL" id="JZEY01000054">
    <property type="protein sequence ID" value="KKB09200.1"/>
    <property type="molecule type" value="Genomic_DNA"/>
</dbReference>
<gene>
    <name evidence="1" type="ORF">VE26_04190</name>
</gene>
<evidence type="ECO:0008006" key="3">
    <source>
        <dbReference type="Google" id="ProtNLM"/>
    </source>
</evidence>
<reference evidence="1 2" key="1">
    <citation type="submission" date="2015-03" db="EMBL/GenBank/DDBJ databases">
        <authorList>
            <person name="Hassan Y."/>
            <person name="Lepp D."/>
            <person name="Li X.-Z."/>
            <person name="Zhou T."/>
        </authorList>
    </citation>
    <scope>NUCLEOTIDE SEQUENCE [LARGE SCALE GENOMIC DNA]</scope>
    <source>
        <strain evidence="1 2">IPL18</strain>
    </source>
</reference>
<keyword evidence="2" id="KW-1185">Reference proteome</keyword>
<comment type="caution">
    <text evidence="1">The sequence shown here is derived from an EMBL/GenBank/DDBJ whole genome shotgun (WGS) entry which is preliminary data.</text>
</comment>
<evidence type="ECO:0000313" key="1">
    <source>
        <dbReference type="EMBL" id="KKB09200.1"/>
    </source>
</evidence>
<evidence type="ECO:0000313" key="2">
    <source>
        <dbReference type="Proteomes" id="UP000033649"/>
    </source>
</evidence>
<organism evidence="1 2">
    <name type="scientific">Devosia chinhatensis</name>
    <dbReference type="NCBI Taxonomy" id="429727"/>
    <lineage>
        <taxon>Bacteria</taxon>
        <taxon>Pseudomonadati</taxon>
        <taxon>Pseudomonadota</taxon>
        <taxon>Alphaproteobacteria</taxon>
        <taxon>Hyphomicrobiales</taxon>
        <taxon>Devosiaceae</taxon>
        <taxon>Devosia</taxon>
    </lineage>
</organism>
<dbReference type="AlphaFoldDB" id="A0A0F5FKW8"/>
<accession>A0A0F5FKW8</accession>
<sequence>MTQVDYIAQPAFRSTLETIDGILSQAGIANLDVAAAYVTSGGLNDLVVRSAATLGARWAGLDKRWLTSFDYCRTEPVALDAMLAMPGSSVRVYDAQFCLAHGGMPRVPFHPKAYLMRSNQRDYALAGSGNLSRSGLSRGVEAGLAISVDRLVADEPTSVAAVQALRDWYAATWAAATPLNAALLADYTRVFESAENLKKPTPTEDDVATSDTSAGAISSANLQKLRVCRNFWIEAGNITKNRGPHLPGSQLMMKRLSRVFFGFPPTDIPKNTHIGNVLISYQGGNLEQYSLTYSDNKMDKLNLPIPGAGGPVAYDGRLIIFRQVGPRAFDLSLGTRADKTNWLKRSRAIDGIFKMTSGREWGVF</sequence>
<dbReference type="Gene3D" id="3.30.870.10">
    <property type="entry name" value="Endonuclease Chain A"/>
    <property type="match status" value="1"/>
</dbReference>
<dbReference type="OrthoDB" id="8444832at2"/>
<name>A0A0F5FKW8_9HYPH</name>
<dbReference type="RefSeq" id="WP_046103890.1">
    <property type="nucleotide sequence ID" value="NZ_JZEY01000054.1"/>
</dbReference>
<dbReference type="PATRIC" id="fig|429727.3.peg.871"/>
<dbReference type="STRING" id="429727.VE26_04190"/>
<dbReference type="Proteomes" id="UP000033649">
    <property type="component" value="Unassembled WGS sequence"/>
</dbReference>
<protein>
    <recommendedName>
        <fullName evidence="3">Phospholipase D-like domain-containing protein</fullName>
    </recommendedName>
</protein>
<proteinExistence type="predicted"/>